<evidence type="ECO:0000313" key="2">
    <source>
        <dbReference type="Proteomes" id="UP001189429"/>
    </source>
</evidence>
<accession>A0ABN9VKU0</accession>
<gene>
    <name evidence="1" type="ORF">PCOR1329_LOCUS58945</name>
</gene>
<dbReference type="EMBL" id="CAUYUJ010017329">
    <property type="protein sequence ID" value="CAK0873860.1"/>
    <property type="molecule type" value="Genomic_DNA"/>
</dbReference>
<comment type="caution">
    <text evidence="1">The sequence shown here is derived from an EMBL/GenBank/DDBJ whole genome shotgun (WGS) entry which is preliminary data.</text>
</comment>
<reference evidence="1" key="1">
    <citation type="submission" date="2023-10" db="EMBL/GenBank/DDBJ databases">
        <authorList>
            <person name="Chen Y."/>
            <person name="Shah S."/>
            <person name="Dougan E. K."/>
            <person name="Thang M."/>
            <person name="Chan C."/>
        </authorList>
    </citation>
    <scope>NUCLEOTIDE SEQUENCE [LARGE SCALE GENOMIC DNA]</scope>
</reference>
<keyword evidence="2" id="KW-1185">Reference proteome</keyword>
<organism evidence="1 2">
    <name type="scientific">Prorocentrum cordatum</name>
    <dbReference type="NCBI Taxonomy" id="2364126"/>
    <lineage>
        <taxon>Eukaryota</taxon>
        <taxon>Sar</taxon>
        <taxon>Alveolata</taxon>
        <taxon>Dinophyceae</taxon>
        <taxon>Prorocentrales</taxon>
        <taxon>Prorocentraceae</taxon>
        <taxon>Prorocentrum</taxon>
    </lineage>
</organism>
<dbReference type="Proteomes" id="UP001189429">
    <property type="component" value="Unassembled WGS sequence"/>
</dbReference>
<name>A0ABN9VKU0_9DINO</name>
<sequence length="111" mass="11662">MAWAVHAMSNNHDVGTLGLALRAPRGSFFPASSFGALGARTVEAAASGRAADMCAPRPRALACVHDADAAALPLRSRRRHVLTPLPPPRRKLHIACLFLFGIGSGKPPDTT</sequence>
<evidence type="ECO:0000313" key="1">
    <source>
        <dbReference type="EMBL" id="CAK0873860.1"/>
    </source>
</evidence>
<protein>
    <submittedName>
        <fullName evidence="1">Uncharacterized protein</fullName>
    </submittedName>
</protein>
<proteinExistence type="predicted"/>